<dbReference type="PRINTS" id="PR01346">
    <property type="entry name" value="HELNAPAPROT"/>
</dbReference>
<evidence type="ECO:0000256" key="2">
    <source>
        <dbReference type="RuleBase" id="RU003875"/>
    </source>
</evidence>
<reference evidence="4 5" key="1">
    <citation type="submission" date="2019-06" db="EMBL/GenBank/DDBJ databases">
        <title>Sequencing the genomes of 1000 actinobacteria strains.</title>
        <authorList>
            <person name="Klenk H.-P."/>
        </authorList>
    </citation>
    <scope>NUCLEOTIDE SEQUENCE [LARGE SCALE GENOMIC DNA]</scope>
    <source>
        <strain evidence="4 5">DSM 4813</strain>
    </source>
</reference>
<dbReference type="Proteomes" id="UP000315389">
    <property type="component" value="Unassembled WGS sequence"/>
</dbReference>
<dbReference type="PROSITE" id="PS00818">
    <property type="entry name" value="DPS_1"/>
    <property type="match status" value="1"/>
</dbReference>
<comment type="similarity">
    <text evidence="1 2">Belongs to the Dps family.</text>
</comment>
<keyword evidence="5" id="KW-1185">Reference proteome</keyword>
<dbReference type="Pfam" id="PF00210">
    <property type="entry name" value="Ferritin"/>
    <property type="match status" value="1"/>
</dbReference>
<dbReference type="InterPro" id="IPR002177">
    <property type="entry name" value="DPS_DNA-bd"/>
</dbReference>
<dbReference type="OrthoDB" id="9797687at2"/>
<comment type="caution">
    <text evidence="4">The sequence shown here is derived from an EMBL/GenBank/DDBJ whole genome shotgun (WGS) entry which is preliminary data.</text>
</comment>
<dbReference type="AlphaFoldDB" id="A0A542ZV24"/>
<evidence type="ECO:0000313" key="5">
    <source>
        <dbReference type="Proteomes" id="UP000315389"/>
    </source>
</evidence>
<dbReference type="RefSeq" id="WP_142118890.1">
    <property type="nucleotide sequence ID" value="NZ_BAAASV010000003.1"/>
</dbReference>
<dbReference type="InterPro" id="IPR012347">
    <property type="entry name" value="Ferritin-like"/>
</dbReference>
<dbReference type="PIRSF" id="PIRSF005900">
    <property type="entry name" value="Dps"/>
    <property type="match status" value="1"/>
</dbReference>
<dbReference type="Gene3D" id="1.20.1260.10">
    <property type="match status" value="1"/>
</dbReference>
<evidence type="ECO:0000256" key="1">
    <source>
        <dbReference type="ARBA" id="ARBA00009497"/>
    </source>
</evidence>
<dbReference type="EMBL" id="VFOS01000001">
    <property type="protein sequence ID" value="TQL64149.1"/>
    <property type="molecule type" value="Genomic_DNA"/>
</dbReference>
<dbReference type="GO" id="GO:0008199">
    <property type="term" value="F:ferric iron binding"/>
    <property type="evidence" value="ECO:0007669"/>
    <property type="project" value="InterPro"/>
</dbReference>
<accession>A0A542ZV24</accession>
<sequence>MPSTSPQVASILQSTLVDLIDLSLIGKQAHWNVHGPQFRSVHLELDEVVSDVRLWSDTVAERLAQLGVSPDGRADTVASTSQVDDIGAGPIGADKVVQLLSERLDAASQNIKDALPELEEDLLSQDHLIAIGQGLDKHAWFLRSQIK</sequence>
<dbReference type="GO" id="GO:0003677">
    <property type="term" value="F:DNA binding"/>
    <property type="evidence" value="ECO:0007669"/>
    <property type="project" value="UniProtKB-KW"/>
</dbReference>
<feature type="domain" description="Ferritin/DPS" evidence="3">
    <location>
        <begin position="11"/>
        <end position="146"/>
    </location>
</feature>
<dbReference type="InterPro" id="IPR009078">
    <property type="entry name" value="Ferritin-like_SF"/>
</dbReference>
<dbReference type="PANTHER" id="PTHR42932">
    <property type="entry name" value="GENERAL STRESS PROTEIN 20U"/>
    <property type="match status" value="1"/>
</dbReference>
<dbReference type="SUPFAM" id="SSF47240">
    <property type="entry name" value="Ferritin-like"/>
    <property type="match status" value="1"/>
</dbReference>
<proteinExistence type="inferred from homology"/>
<name>A0A542ZV24_RARFA</name>
<dbReference type="PANTHER" id="PTHR42932:SF2">
    <property type="entry name" value="DNA PROTECTION DURING STARVATION PROTEIN 1"/>
    <property type="match status" value="1"/>
</dbReference>
<dbReference type="InterPro" id="IPR008331">
    <property type="entry name" value="Ferritin_DPS_dom"/>
</dbReference>
<dbReference type="InterPro" id="IPR023188">
    <property type="entry name" value="DPS_DNA-bd_CS"/>
</dbReference>
<organism evidence="4 5">
    <name type="scientific">Rarobacter faecitabidus</name>
    <dbReference type="NCBI Taxonomy" id="13243"/>
    <lineage>
        <taxon>Bacteria</taxon>
        <taxon>Bacillati</taxon>
        <taxon>Actinomycetota</taxon>
        <taxon>Actinomycetes</taxon>
        <taxon>Micrococcales</taxon>
        <taxon>Rarobacteraceae</taxon>
        <taxon>Rarobacter</taxon>
    </lineage>
</organism>
<keyword evidence="4" id="KW-0238">DNA-binding</keyword>
<dbReference type="GO" id="GO:0016722">
    <property type="term" value="F:oxidoreductase activity, acting on metal ions"/>
    <property type="evidence" value="ECO:0007669"/>
    <property type="project" value="InterPro"/>
</dbReference>
<protein>
    <submittedName>
        <fullName evidence="4">Starvation-inducible DNA-binding protein</fullName>
    </submittedName>
</protein>
<gene>
    <name evidence="4" type="ORF">FB461_0640</name>
</gene>
<evidence type="ECO:0000259" key="3">
    <source>
        <dbReference type="Pfam" id="PF00210"/>
    </source>
</evidence>
<dbReference type="CDD" id="cd01043">
    <property type="entry name" value="DPS"/>
    <property type="match status" value="1"/>
</dbReference>
<evidence type="ECO:0000313" key="4">
    <source>
        <dbReference type="EMBL" id="TQL64149.1"/>
    </source>
</evidence>